<accession>A0AAF0FUW2</accession>
<dbReference type="GeneID" id="79950628"/>
<evidence type="ECO:0000259" key="1">
    <source>
        <dbReference type="PROSITE" id="PS51379"/>
    </source>
</evidence>
<dbReference type="Gene3D" id="3.30.70.20">
    <property type="match status" value="1"/>
</dbReference>
<dbReference type="AlphaFoldDB" id="A0AAF0FUW2"/>
<dbReference type="Pfam" id="PF01837">
    <property type="entry name" value="HcyBio"/>
    <property type="match status" value="1"/>
</dbReference>
<dbReference type="InterPro" id="IPR017677">
    <property type="entry name" value="Methan_mark_16"/>
</dbReference>
<reference evidence="2" key="1">
    <citation type="submission" date="2022-01" db="EMBL/GenBank/DDBJ databases">
        <title>Complete genome of Methanomicrobium antiquum DSM 21220.</title>
        <authorList>
            <person name="Chen S.-C."/>
            <person name="You Y.-T."/>
            <person name="Zhou Y.-Z."/>
            <person name="Lai M.-C."/>
        </authorList>
    </citation>
    <scope>NUCLEOTIDE SEQUENCE</scope>
    <source>
        <strain evidence="2">DSM 21220</strain>
    </source>
</reference>
<dbReference type="PROSITE" id="PS00198">
    <property type="entry name" value="4FE4S_FER_1"/>
    <property type="match status" value="1"/>
</dbReference>
<proteinExistence type="predicted"/>
<dbReference type="InterPro" id="IPR017900">
    <property type="entry name" value="4Fe4S_Fe_S_CS"/>
</dbReference>
<gene>
    <name evidence="2" type="ORF">L1994_09480</name>
</gene>
<feature type="domain" description="4Fe-4S ferredoxin-type" evidence="1">
    <location>
        <begin position="311"/>
        <end position="342"/>
    </location>
</feature>
<keyword evidence="3" id="KW-1185">Reference proteome</keyword>
<protein>
    <submittedName>
        <fullName evidence="2">Methanogenesis marker 16 metalloprotein</fullName>
    </submittedName>
</protein>
<name>A0AAF0FUW2_9EURY</name>
<dbReference type="Proteomes" id="UP001218895">
    <property type="component" value="Chromosome"/>
</dbReference>
<dbReference type="NCBIfam" id="TIGR03287">
    <property type="entry name" value="methan_mark_16"/>
    <property type="match status" value="1"/>
</dbReference>
<dbReference type="PROSITE" id="PS51379">
    <property type="entry name" value="4FE4S_FER_2"/>
    <property type="match status" value="2"/>
</dbReference>
<sequence length="408" mass="44199">MKSISEINEKIKKGCATVLTAEEFKTLVREGNTPSFNDVDVVTCATCAVMSGTYAQMTIPVEKPGLFRRVQKMTLNGVSAFCGPCPNEGLGTADVIVYATEKASKTYGGGHLFRDIVEGNEIEVIAEAEGKTYEKTIFGDEIESARMLTTRSAFKNYSAFVNESKEPFDTIFSVLPLKGGLSEATVSGCGEINPLQNDHDMRYLKSGAKILLNGSIGRIIGQGTRSSLKKPNLSVYADMSDMMPEFMGGFVTSKGPECITTIATALPVTDERAIECLSVLDSDIILPVEDVIKRSHKGDSDYGQIWQGTDIKPEVNPMNCLFCGECPAGLSCPTRAIMPGGGIISSRCVSCGTCVFTCPGEVYTMNMGNIEYNGNSSPVKLRQSDKSRANEMTEILKDMIEKGDFTYF</sequence>
<feature type="domain" description="4Fe-4S ferredoxin-type" evidence="1">
    <location>
        <begin position="343"/>
        <end position="368"/>
    </location>
</feature>
<dbReference type="EMBL" id="CP091092">
    <property type="protein sequence ID" value="WFN36365.1"/>
    <property type="molecule type" value="Genomic_DNA"/>
</dbReference>
<dbReference type="KEGG" id="manq:L1994_09480"/>
<organism evidence="2 3">
    <name type="scientific">Methanomicrobium antiquum</name>
    <dbReference type="NCBI Taxonomy" id="487686"/>
    <lineage>
        <taxon>Archaea</taxon>
        <taxon>Methanobacteriati</taxon>
        <taxon>Methanobacteriota</taxon>
        <taxon>Stenosarchaea group</taxon>
        <taxon>Methanomicrobia</taxon>
        <taxon>Methanomicrobiales</taxon>
        <taxon>Methanomicrobiaceae</taxon>
        <taxon>Methanomicrobium</taxon>
    </lineage>
</organism>
<dbReference type="RefSeq" id="WP_278099203.1">
    <property type="nucleotide sequence ID" value="NZ_CP091092.1"/>
</dbReference>
<evidence type="ECO:0000313" key="2">
    <source>
        <dbReference type="EMBL" id="WFN36365.1"/>
    </source>
</evidence>
<dbReference type="SUPFAM" id="SSF54862">
    <property type="entry name" value="4Fe-4S ferredoxins"/>
    <property type="match status" value="1"/>
</dbReference>
<dbReference type="InterPro" id="IPR002708">
    <property type="entry name" value="HcyBio"/>
</dbReference>
<dbReference type="InterPro" id="IPR017896">
    <property type="entry name" value="4Fe4S_Fe-S-bd"/>
</dbReference>
<dbReference type="GO" id="GO:0016491">
    <property type="term" value="F:oxidoreductase activity"/>
    <property type="evidence" value="ECO:0007669"/>
    <property type="project" value="UniProtKB-ARBA"/>
</dbReference>
<evidence type="ECO:0000313" key="3">
    <source>
        <dbReference type="Proteomes" id="UP001218895"/>
    </source>
</evidence>